<comment type="similarity">
    <text evidence="5">Belongs to the CheB family.</text>
</comment>
<organism evidence="10 11">
    <name type="scientific">Virgisporangium ochraceum</name>
    <dbReference type="NCBI Taxonomy" id="65505"/>
    <lineage>
        <taxon>Bacteria</taxon>
        <taxon>Bacillati</taxon>
        <taxon>Actinomycetota</taxon>
        <taxon>Actinomycetes</taxon>
        <taxon>Micromonosporales</taxon>
        <taxon>Micromonosporaceae</taxon>
        <taxon>Virgisporangium</taxon>
    </lineage>
</organism>
<dbReference type="GO" id="GO:0005737">
    <property type="term" value="C:cytoplasm"/>
    <property type="evidence" value="ECO:0007669"/>
    <property type="project" value="UniProtKB-SubCell"/>
</dbReference>
<dbReference type="InterPro" id="IPR001789">
    <property type="entry name" value="Sig_transdc_resp-reg_receiver"/>
</dbReference>
<dbReference type="RefSeq" id="WP_203927063.1">
    <property type="nucleotide sequence ID" value="NZ_BOPH01000022.1"/>
</dbReference>
<dbReference type="InterPro" id="IPR011006">
    <property type="entry name" value="CheY-like_superfamily"/>
</dbReference>
<dbReference type="GO" id="GO:0050568">
    <property type="term" value="F:protein-glutamine glutaminase activity"/>
    <property type="evidence" value="ECO:0007669"/>
    <property type="project" value="UniProtKB-UniRule"/>
</dbReference>
<dbReference type="GO" id="GO:0000156">
    <property type="term" value="F:phosphorelay response regulator activity"/>
    <property type="evidence" value="ECO:0007669"/>
    <property type="project" value="InterPro"/>
</dbReference>
<evidence type="ECO:0000313" key="10">
    <source>
        <dbReference type="EMBL" id="GIJ67111.1"/>
    </source>
</evidence>
<comment type="function">
    <text evidence="5">Involved in chemotaxis. Part of a chemotaxis signal transduction system that modulates chemotaxis in response to various stimuli. Catalyzes the demethylation of specific methylglutamate residues introduced into the chemoreceptors (methyl-accepting chemotaxis proteins or MCP) by CheR. Also mediates the irreversible deamidation of specific glutamine residues to glutamic acid.</text>
</comment>
<evidence type="ECO:0000256" key="5">
    <source>
        <dbReference type="HAMAP-Rule" id="MF_00099"/>
    </source>
</evidence>
<dbReference type="NCBIfam" id="NF009206">
    <property type="entry name" value="PRK12555.1"/>
    <property type="match status" value="1"/>
</dbReference>
<protein>
    <recommendedName>
        <fullName evidence="5">Protein-glutamate methylesterase/protein-glutamine glutaminase</fullName>
        <ecNumber evidence="5">3.1.1.61</ecNumber>
        <ecNumber evidence="5">3.5.1.44</ecNumber>
    </recommendedName>
</protein>
<dbReference type="PANTHER" id="PTHR42872">
    <property type="entry name" value="PROTEIN-GLUTAMATE METHYLESTERASE/PROTEIN-GLUTAMINE GLUTAMINASE"/>
    <property type="match status" value="1"/>
</dbReference>
<dbReference type="InterPro" id="IPR000673">
    <property type="entry name" value="Sig_transdc_resp-reg_Me-estase"/>
</dbReference>
<comment type="catalytic activity">
    <reaction evidence="5">
        <text>L-glutaminyl-[protein] + H2O = L-glutamyl-[protein] + NH4(+)</text>
        <dbReference type="Rhea" id="RHEA:16441"/>
        <dbReference type="Rhea" id="RHEA-COMP:10207"/>
        <dbReference type="Rhea" id="RHEA-COMP:10208"/>
        <dbReference type="ChEBI" id="CHEBI:15377"/>
        <dbReference type="ChEBI" id="CHEBI:28938"/>
        <dbReference type="ChEBI" id="CHEBI:29973"/>
        <dbReference type="ChEBI" id="CHEBI:30011"/>
        <dbReference type="EC" id="3.5.1.44"/>
    </reaction>
</comment>
<evidence type="ECO:0000256" key="6">
    <source>
        <dbReference type="PROSITE-ProRule" id="PRU00050"/>
    </source>
</evidence>
<dbReference type="Gene3D" id="3.40.50.180">
    <property type="entry name" value="Methylesterase CheB, C-terminal domain"/>
    <property type="match status" value="1"/>
</dbReference>
<reference evidence="10" key="1">
    <citation type="submission" date="2021-01" db="EMBL/GenBank/DDBJ databases">
        <title>Whole genome shotgun sequence of Virgisporangium ochraceum NBRC 16418.</title>
        <authorList>
            <person name="Komaki H."/>
            <person name="Tamura T."/>
        </authorList>
    </citation>
    <scope>NUCLEOTIDE SEQUENCE</scope>
    <source>
        <strain evidence="10">NBRC 16418</strain>
    </source>
</reference>
<comment type="subcellular location">
    <subcellularLocation>
        <location evidence="5">Cytoplasm</location>
    </subcellularLocation>
</comment>
<dbReference type="EMBL" id="BOPH01000022">
    <property type="protein sequence ID" value="GIJ67111.1"/>
    <property type="molecule type" value="Genomic_DNA"/>
</dbReference>
<gene>
    <name evidence="5 10" type="primary">cheB</name>
    <name evidence="10" type="ORF">Voc01_020280</name>
</gene>
<keyword evidence="1 5" id="KW-0963">Cytoplasm</keyword>
<feature type="active site" evidence="5 6">
    <location>
        <position position="165"/>
    </location>
</feature>
<dbReference type="Proteomes" id="UP000635606">
    <property type="component" value="Unassembled WGS sequence"/>
</dbReference>
<dbReference type="Pfam" id="PF00072">
    <property type="entry name" value="Response_reg"/>
    <property type="match status" value="1"/>
</dbReference>
<keyword evidence="11" id="KW-1185">Reference proteome</keyword>
<evidence type="ECO:0000256" key="7">
    <source>
        <dbReference type="PROSITE-ProRule" id="PRU00169"/>
    </source>
</evidence>
<dbReference type="SUPFAM" id="SSF52172">
    <property type="entry name" value="CheY-like"/>
    <property type="match status" value="1"/>
</dbReference>
<dbReference type="PROSITE" id="PS50122">
    <property type="entry name" value="CHEB"/>
    <property type="match status" value="1"/>
</dbReference>
<dbReference type="CDD" id="cd17541">
    <property type="entry name" value="REC_CheB-like"/>
    <property type="match status" value="1"/>
</dbReference>
<dbReference type="NCBIfam" id="NF001965">
    <property type="entry name" value="PRK00742.1"/>
    <property type="match status" value="1"/>
</dbReference>
<comment type="caution">
    <text evidence="10">The sequence shown here is derived from an EMBL/GenBank/DDBJ whole genome shotgun (WGS) entry which is preliminary data.</text>
</comment>
<dbReference type="EC" id="3.5.1.44" evidence="5"/>
<comment type="domain">
    <text evidence="5">Contains a C-terminal catalytic domain, and an N-terminal region which modulates catalytic activity.</text>
</comment>
<dbReference type="GO" id="GO:0006935">
    <property type="term" value="P:chemotaxis"/>
    <property type="evidence" value="ECO:0007669"/>
    <property type="project" value="UniProtKB-UniRule"/>
</dbReference>
<keyword evidence="5 7" id="KW-0597">Phosphoprotein</keyword>
<feature type="active site" evidence="5 6">
    <location>
        <position position="284"/>
    </location>
</feature>
<evidence type="ECO:0000313" key="11">
    <source>
        <dbReference type="Proteomes" id="UP000635606"/>
    </source>
</evidence>
<proteinExistence type="inferred from homology"/>
<dbReference type="InterPro" id="IPR008248">
    <property type="entry name" value="CheB-like"/>
</dbReference>
<comment type="catalytic activity">
    <reaction evidence="4 5">
        <text>[protein]-L-glutamate 5-O-methyl ester + H2O = L-glutamyl-[protein] + methanol + H(+)</text>
        <dbReference type="Rhea" id="RHEA:23236"/>
        <dbReference type="Rhea" id="RHEA-COMP:10208"/>
        <dbReference type="Rhea" id="RHEA-COMP:10311"/>
        <dbReference type="ChEBI" id="CHEBI:15377"/>
        <dbReference type="ChEBI" id="CHEBI:15378"/>
        <dbReference type="ChEBI" id="CHEBI:17790"/>
        <dbReference type="ChEBI" id="CHEBI:29973"/>
        <dbReference type="ChEBI" id="CHEBI:82795"/>
        <dbReference type="EC" id="3.1.1.61"/>
    </reaction>
</comment>
<dbReference type="HAMAP" id="MF_00099">
    <property type="entry name" value="CheB_chemtxs"/>
    <property type="match status" value="1"/>
</dbReference>
<feature type="modified residue" description="4-aspartylphosphate" evidence="5 7">
    <location>
        <position position="54"/>
    </location>
</feature>
<sequence>MIRVLVVDDSPTVRHRLCEALRTDPGIEVAGVAGTGTAAIDLARTLRPDVITMDIMLPGLNGLAATEHIMAHCPIPILVVSASDNRSEAFTTCAALAAGAVDALDKPTGDVPDDVWDRKLRSAVRVVSKVAVITHPRAKLTRLREAPPVAPVRWDRQQVVAVGASTGGPAAVVDLLRAVPTDVGVPILLVQHIGAAFAASYAEWLDGQTAHRVACARDGEPVAPGRVTVAPGERHLTVRDGRVHLDDGPERHSCRPSVDVLFESVALAYPGAATGCLLTGMGRDGASGLLAMRRAGCRTLAQDEATCVVYGMPREAVLLGAAEEVLPPAEMGRRLVPVRQP</sequence>
<evidence type="ECO:0000256" key="1">
    <source>
        <dbReference type="ARBA" id="ARBA00022490"/>
    </source>
</evidence>
<dbReference type="CDD" id="cd16432">
    <property type="entry name" value="CheB_Rec"/>
    <property type="match status" value="1"/>
</dbReference>
<dbReference type="SMART" id="SM00448">
    <property type="entry name" value="REC"/>
    <property type="match status" value="1"/>
</dbReference>
<dbReference type="PROSITE" id="PS50110">
    <property type="entry name" value="RESPONSE_REGULATORY"/>
    <property type="match status" value="1"/>
</dbReference>
<keyword evidence="2 5" id="KW-0145">Chemotaxis</keyword>
<accession>A0A8J3ZNU5</accession>
<feature type="domain" description="CheB-type methylesterase" evidence="9">
    <location>
        <begin position="153"/>
        <end position="336"/>
    </location>
</feature>
<evidence type="ECO:0000256" key="3">
    <source>
        <dbReference type="ARBA" id="ARBA00022801"/>
    </source>
</evidence>
<dbReference type="Pfam" id="PF01339">
    <property type="entry name" value="CheB_methylest"/>
    <property type="match status" value="1"/>
</dbReference>
<keyword evidence="3 5" id="KW-0378">Hydrolase</keyword>
<feature type="domain" description="Response regulatory" evidence="8">
    <location>
        <begin position="3"/>
        <end position="121"/>
    </location>
</feature>
<name>A0A8J3ZNU5_9ACTN</name>
<dbReference type="Gene3D" id="3.40.50.2300">
    <property type="match status" value="1"/>
</dbReference>
<evidence type="ECO:0000259" key="8">
    <source>
        <dbReference type="PROSITE" id="PS50110"/>
    </source>
</evidence>
<evidence type="ECO:0000256" key="4">
    <source>
        <dbReference type="ARBA" id="ARBA00048267"/>
    </source>
</evidence>
<dbReference type="GO" id="GO:0008984">
    <property type="term" value="F:protein-glutamate methylesterase activity"/>
    <property type="evidence" value="ECO:0007669"/>
    <property type="project" value="UniProtKB-UniRule"/>
</dbReference>
<evidence type="ECO:0000259" key="9">
    <source>
        <dbReference type="PROSITE" id="PS50122"/>
    </source>
</evidence>
<dbReference type="PANTHER" id="PTHR42872:SF6">
    <property type="entry name" value="PROTEIN-GLUTAMATE METHYLESTERASE_PROTEIN-GLUTAMINE GLUTAMINASE"/>
    <property type="match status" value="1"/>
</dbReference>
<dbReference type="PIRSF" id="PIRSF000876">
    <property type="entry name" value="RR_chemtxs_CheB"/>
    <property type="match status" value="1"/>
</dbReference>
<comment type="PTM">
    <text evidence="5">Phosphorylated by CheA. Phosphorylation of the N-terminal regulatory domain activates the methylesterase activity.</text>
</comment>
<dbReference type="EC" id="3.1.1.61" evidence="5"/>
<dbReference type="SUPFAM" id="SSF52738">
    <property type="entry name" value="Methylesterase CheB, C-terminal domain"/>
    <property type="match status" value="1"/>
</dbReference>
<dbReference type="AlphaFoldDB" id="A0A8J3ZNU5"/>
<dbReference type="InterPro" id="IPR035909">
    <property type="entry name" value="CheB_C"/>
</dbReference>
<feature type="active site" evidence="5 6">
    <location>
        <position position="192"/>
    </location>
</feature>
<evidence type="ECO:0000256" key="2">
    <source>
        <dbReference type="ARBA" id="ARBA00022500"/>
    </source>
</evidence>